<feature type="domain" description="HTH LytTR-type" evidence="1">
    <location>
        <begin position="13"/>
        <end position="113"/>
    </location>
</feature>
<gene>
    <name evidence="2" type="ORF">KCTCHS21_11550</name>
</gene>
<dbReference type="Proteomes" id="UP000289856">
    <property type="component" value="Chromosome"/>
</dbReference>
<dbReference type="AlphaFoldDB" id="A0A3T1D0Y8"/>
<dbReference type="InterPro" id="IPR007492">
    <property type="entry name" value="LytTR_DNA-bd_dom"/>
</dbReference>
<evidence type="ECO:0000313" key="2">
    <source>
        <dbReference type="EMBL" id="BBI31756.1"/>
    </source>
</evidence>
<dbReference type="KEGG" id="cohn:KCTCHS21_11550"/>
<dbReference type="EMBL" id="AP019400">
    <property type="protein sequence ID" value="BBI31756.1"/>
    <property type="molecule type" value="Genomic_DNA"/>
</dbReference>
<dbReference type="RefSeq" id="WP_157993958.1">
    <property type="nucleotide sequence ID" value="NZ_AP019400.1"/>
</dbReference>
<dbReference type="OrthoDB" id="2665132at2"/>
<dbReference type="Pfam" id="PF04397">
    <property type="entry name" value="LytTR"/>
    <property type="match status" value="1"/>
</dbReference>
<sequence>MHQPVTRDRNNESEVIMMDMAEVLYIQTEDGAVVFHTSSGRVYPLVPSLSMYSKHIEALGFYKLDRTNLVNMRKLKDFDEKRGLVYFDETSSADRQSAIVAFMNIGKLKDLITSWIERNLK</sequence>
<reference evidence="2 3" key="1">
    <citation type="submission" date="2019-01" db="EMBL/GenBank/DDBJ databases">
        <title>Complete genome sequence of Cohnella hallensis HS21 isolated from Korean fir (Abies koreana) rhizospheric soil.</title>
        <authorList>
            <person name="Jiang L."/>
            <person name="Kang S.W."/>
            <person name="Kim S."/>
            <person name="Jung J."/>
            <person name="Kim C.Y."/>
            <person name="Kim D.H."/>
            <person name="Kim S.W."/>
            <person name="Lee J."/>
        </authorList>
    </citation>
    <scope>NUCLEOTIDE SEQUENCE [LARGE SCALE GENOMIC DNA]</scope>
    <source>
        <strain evidence="2 3">HS21</strain>
    </source>
</reference>
<organism evidence="2 3">
    <name type="scientific">Cohnella abietis</name>
    <dbReference type="NCBI Taxonomy" id="2507935"/>
    <lineage>
        <taxon>Bacteria</taxon>
        <taxon>Bacillati</taxon>
        <taxon>Bacillota</taxon>
        <taxon>Bacilli</taxon>
        <taxon>Bacillales</taxon>
        <taxon>Paenibacillaceae</taxon>
        <taxon>Cohnella</taxon>
    </lineage>
</organism>
<protein>
    <recommendedName>
        <fullName evidence="1">HTH LytTR-type domain-containing protein</fullName>
    </recommendedName>
</protein>
<evidence type="ECO:0000313" key="3">
    <source>
        <dbReference type="Proteomes" id="UP000289856"/>
    </source>
</evidence>
<proteinExistence type="predicted"/>
<dbReference type="SMART" id="SM00850">
    <property type="entry name" value="LytTR"/>
    <property type="match status" value="1"/>
</dbReference>
<evidence type="ECO:0000259" key="1">
    <source>
        <dbReference type="SMART" id="SM00850"/>
    </source>
</evidence>
<dbReference type="Gene3D" id="2.40.50.1020">
    <property type="entry name" value="LytTr DNA-binding domain"/>
    <property type="match status" value="1"/>
</dbReference>
<keyword evidence="3" id="KW-1185">Reference proteome</keyword>
<accession>A0A3T1D0Y8</accession>
<dbReference type="GO" id="GO:0003677">
    <property type="term" value="F:DNA binding"/>
    <property type="evidence" value="ECO:0007669"/>
    <property type="project" value="InterPro"/>
</dbReference>
<name>A0A3T1D0Y8_9BACL</name>